<evidence type="ECO:0000313" key="1">
    <source>
        <dbReference type="EMBL" id="KAA0696917.1"/>
    </source>
</evidence>
<dbReference type="RefSeq" id="WP_149331845.1">
    <property type="nucleotide sequence ID" value="NZ_QOVF01000001.1"/>
</dbReference>
<dbReference type="Proteomes" id="UP000463138">
    <property type="component" value="Unassembled WGS sequence"/>
</dbReference>
<sequence length="198" mass="22552">MRWIGLLVVLGLLAGCMKPSDMQKSARYYLGDAGLMNHYEIKRNATWRLQPDSSLYIAQGHFVPVGHPYARPNVVAEEAFAAAVQVFPLTRQAEQPLGLEESLEQAYLHRSDYLLYTRFARADDAVGDAEHWNESRDLGDVGLDRAVLQMMLMETSTRQLVDFAVVETRGGFMQFYQAEPEDLLRPPLEDYTRRLLGR</sequence>
<dbReference type="AlphaFoldDB" id="A0A7V7GWZ4"/>
<name>A0A7V7GWZ4_9GAMM</name>
<reference evidence="1 2" key="1">
    <citation type="submission" date="2018-07" db="EMBL/GenBank/DDBJ databases">
        <title>Pseudomonas laoshanensis sp. nov., isolated from soil.</title>
        <authorList>
            <person name="Sun J."/>
            <person name="Yu L."/>
            <person name="Wang M."/>
            <person name="Zhang C."/>
        </authorList>
    </citation>
    <scope>NUCLEOTIDE SEQUENCE [LARGE SCALE GENOMIC DNA]</scope>
    <source>
        <strain evidence="1 2">Y22</strain>
    </source>
</reference>
<protein>
    <submittedName>
        <fullName evidence="1">DUF4823 domain-containing protein</fullName>
    </submittedName>
</protein>
<dbReference type="EMBL" id="QOVF01000001">
    <property type="protein sequence ID" value="KAA0696917.1"/>
    <property type="molecule type" value="Genomic_DNA"/>
</dbReference>
<dbReference type="Pfam" id="PF16105">
    <property type="entry name" value="DUF4823"/>
    <property type="match status" value="1"/>
</dbReference>
<dbReference type="OrthoDB" id="6965567at2"/>
<comment type="caution">
    <text evidence="1">The sequence shown here is derived from an EMBL/GenBank/DDBJ whole genome shotgun (WGS) entry which is preliminary data.</text>
</comment>
<accession>A0A7V7GWZ4</accession>
<dbReference type="PROSITE" id="PS51257">
    <property type="entry name" value="PROKAR_LIPOPROTEIN"/>
    <property type="match status" value="1"/>
</dbReference>
<organism evidence="1 2">
    <name type="scientific">Halopseudomonas laoshanensis</name>
    <dbReference type="NCBI Taxonomy" id="2268758"/>
    <lineage>
        <taxon>Bacteria</taxon>
        <taxon>Pseudomonadati</taxon>
        <taxon>Pseudomonadota</taxon>
        <taxon>Gammaproteobacteria</taxon>
        <taxon>Pseudomonadales</taxon>
        <taxon>Pseudomonadaceae</taxon>
        <taxon>Halopseudomonas</taxon>
    </lineage>
</organism>
<proteinExistence type="predicted"/>
<keyword evidence="2" id="KW-1185">Reference proteome</keyword>
<evidence type="ECO:0000313" key="2">
    <source>
        <dbReference type="Proteomes" id="UP000463138"/>
    </source>
</evidence>
<dbReference type="InterPro" id="IPR032248">
    <property type="entry name" value="DUF4823"/>
</dbReference>
<gene>
    <name evidence="1" type="ORF">DT594_06285</name>
</gene>